<gene>
    <name evidence="1" type="ORF">CROST_032930</name>
</gene>
<reference evidence="1 2" key="1">
    <citation type="submission" date="2022-04" db="EMBL/GenBank/DDBJ databases">
        <title>Genome sequence of C. roseum typestrain.</title>
        <authorList>
            <person name="Poehlein A."/>
            <person name="Schoch T."/>
            <person name="Duerre P."/>
            <person name="Daniel R."/>
        </authorList>
    </citation>
    <scope>NUCLEOTIDE SEQUENCE [LARGE SCALE GENOMIC DNA]</scope>
    <source>
        <strain evidence="1 2">DSM 7320</strain>
    </source>
</reference>
<evidence type="ECO:0000313" key="2">
    <source>
        <dbReference type="Proteomes" id="UP000190951"/>
    </source>
</evidence>
<name>A0A1S8L3C6_9CLOT</name>
<sequence length="98" mass="11666">MFDISKINKRYWTVKINNMVLEVEPPKLKTLKNLLALSKSENEAVIDDLRNSIKGILDKNRKHQKVPYEIIEELDFDEMQQILNAYFDWLVKEKNSKN</sequence>
<dbReference type="RefSeq" id="WP_077834834.1">
    <property type="nucleotide sequence ID" value="NZ_CP096983.1"/>
</dbReference>
<proteinExistence type="predicted"/>
<dbReference type="KEGG" id="crw:CROST_032930"/>
<organism evidence="1 2">
    <name type="scientific">Clostridium felsineum</name>
    <dbReference type="NCBI Taxonomy" id="36839"/>
    <lineage>
        <taxon>Bacteria</taxon>
        <taxon>Bacillati</taxon>
        <taxon>Bacillota</taxon>
        <taxon>Clostridia</taxon>
        <taxon>Eubacteriales</taxon>
        <taxon>Clostridiaceae</taxon>
        <taxon>Clostridium</taxon>
    </lineage>
</organism>
<dbReference type="Proteomes" id="UP000190951">
    <property type="component" value="Chromosome"/>
</dbReference>
<protein>
    <submittedName>
        <fullName evidence="1">Uncharacterized protein</fullName>
    </submittedName>
</protein>
<keyword evidence="2" id="KW-1185">Reference proteome</keyword>
<dbReference type="STRING" id="84029.CROST_28660"/>
<accession>A0A1S8L3C6</accession>
<evidence type="ECO:0000313" key="1">
    <source>
        <dbReference type="EMBL" id="URZ12570.1"/>
    </source>
</evidence>
<dbReference type="AlphaFoldDB" id="A0A1S8L3C6"/>
<dbReference type="EMBL" id="CP096983">
    <property type="protein sequence ID" value="URZ12570.1"/>
    <property type="molecule type" value="Genomic_DNA"/>
</dbReference>